<name>A0AC61RDZ8_9BACT</name>
<reference evidence="1" key="1">
    <citation type="submission" date="2019-04" db="EMBL/GenBank/DDBJ databases">
        <title>Microbes associate with the intestines of laboratory mice.</title>
        <authorList>
            <person name="Navarre W."/>
            <person name="Wong E."/>
            <person name="Huang K."/>
            <person name="Tropini C."/>
            <person name="Ng K."/>
            <person name="Yu B."/>
        </authorList>
    </citation>
    <scope>NUCLEOTIDE SEQUENCE</scope>
    <source>
        <strain evidence="1">NM04_E33</strain>
    </source>
</reference>
<dbReference type="EMBL" id="SRYB01000030">
    <property type="protein sequence ID" value="TGY77081.1"/>
    <property type="molecule type" value="Genomic_DNA"/>
</dbReference>
<evidence type="ECO:0000313" key="1">
    <source>
        <dbReference type="EMBL" id="TGY77081.1"/>
    </source>
</evidence>
<evidence type="ECO:0000313" key="2">
    <source>
        <dbReference type="Proteomes" id="UP000306319"/>
    </source>
</evidence>
<keyword evidence="2" id="KW-1185">Reference proteome</keyword>
<sequence>MKKLFISIFVISITNLLGYADTTLSEAYDAISSLSGMSEKSVSKVSLSSDVAITNLKSATVNSSVSDVEKYRDNIIYTLENLPVRNMVIGANNMRNIATVYSSPSGNGNYNVLIVTGNTQSGQFSVSYGQTSKKGVDSIRNTQLTMDGFEIVLVPEEDSNLNNYVTMK</sequence>
<proteinExistence type="predicted"/>
<dbReference type="Proteomes" id="UP000306319">
    <property type="component" value="Unassembled WGS sequence"/>
</dbReference>
<accession>A0AC61RDZ8</accession>
<organism evidence="1 2">
    <name type="scientific">Lepagella muris</name>
    <dbReference type="NCBI Taxonomy" id="3032870"/>
    <lineage>
        <taxon>Bacteria</taxon>
        <taxon>Pseudomonadati</taxon>
        <taxon>Bacteroidota</taxon>
        <taxon>Bacteroidia</taxon>
        <taxon>Bacteroidales</taxon>
        <taxon>Muribaculaceae</taxon>
        <taxon>Lepagella</taxon>
    </lineage>
</organism>
<protein>
    <submittedName>
        <fullName evidence="1">Uncharacterized protein</fullName>
    </submittedName>
</protein>
<comment type="caution">
    <text evidence="1">The sequence shown here is derived from an EMBL/GenBank/DDBJ whole genome shotgun (WGS) entry which is preliminary data.</text>
</comment>
<gene>
    <name evidence="1" type="ORF">E5331_15895</name>
</gene>